<evidence type="ECO:0000313" key="3">
    <source>
        <dbReference type="Proteomes" id="UP000223913"/>
    </source>
</evidence>
<dbReference type="Proteomes" id="UP000223913">
    <property type="component" value="Unassembled WGS sequence"/>
</dbReference>
<organism evidence="2 3">
    <name type="scientific">Flavilitoribacter nigricans (strain ATCC 23147 / DSM 23189 / NBRC 102662 / NCIMB 1420 / SS-2)</name>
    <name type="common">Lewinella nigricans</name>
    <dbReference type="NCBI Taxonomy" id="1122177"/>
    <lineage>
        <taxon>Bacteria</taxon>
        <taxon>Pseudomonadati</taxon>
        <taxon>Bacteroidota</taxon>
        <taxon>Saprospiria</taxon>
        <taxon>Saprospirales</taxon>
        <taxon>Lewinellaceae</taxon>
        <taxon>Flavilitoribacter</taxon>
    </lineage>
</organism>
<dbReference type="OrthoDB" id="9800461at2"/>
<dbReference type="EMBL" id="PDUD01000020">
    <property type="protein sequence ID" value="PHN05686.1"/>
    <property type="molecule type" value="Genomic_DNA"/>
</dbReference>
<feature type="region of interest" description="Disordered" evidence="1">
    <location>
        <begin position="134"/>
        <end position="153"/>
    </location>
</feature>
<evidence type="ECO:0000313" key="2">
    <source>
        <dbReference type="EMBL" id="PHN05686.1"/>
    </source>
</evidence>
<proteinExistence type="predicted"/>
<feature type="compositionally biased region" description="Basic and acidic residues" evidence="1">
    <location>
        <begin position="134"/>
        <end position="145"/>
    </location>
</feature>
<name>A0A2D0NBC4_FLAN2</name>
<dbReference type="AlphaFoldDB" id="A0A2D0NBC4"/>
<evidence type="ECO:0008006" key="4">
    <source>
        <dbReference type="Google" id="ProtNLM"/>
    </source>
</evidence>
<reference evidence="2 3" key="1">
    <citation type="submission" date="2017-10" db="EMBL/GenBank/DDBJ databases">
        <title>The draft genome sequence of Lewinella nigricans NBRC 102662.</title>
        <authorList>
            <person name="Wang K."/>
        </authorList>
    </citation>
    <scope>NUCLEOTIDE SEQUENCE [LARGE SCALE GENOMIC DNA]</scope>
    <source>
        <strain evidence="2 3">NBRC 102662</strain>
    </source>
</reference>
<protein>
    <recommendedName>
        <fullName evidence="4">DUF3052 domain-containing protein</fullName>
    </recommendedName>
</protein>
<keyword evidence="3" id="KW-1185">Reference proteome</keyword>
<accession>A0A2D0NBC4</accession>
<sequence length="153" mass="17640">MDPLIKKLNYKEQKLVAILGAPESFDPVVTTWRELADVDTHLKEDTRYDFLIAFARTAADIKQYASQLEGRLAEDAVFWIAYPKKSSKKYDSDISRDTGWQPIGELGMEGVRQVAIDEDWSALRFRSAKHIKSMKRDSRMALSKEGRKRTEKK</sequence>
<gene>
    <name evidence="2" type="ORF">CRP01_14505</name>
</gene>
<evidence type="ECO:0000256" key="1">
    <source>
        <dbReference type="SAM" id="MobiDB-lite"/>
    </source>
</evidence>
<comment type="caution">
    <text evidence="2">The sequence shown here is derived from an EMBL/GenBank/DDBJ whole genome shotgun (WGS) entry which is preliminary data.</text>
</comment>
<dbReference type="RefSeq" id="WP_099150777.1">
    <property type="nucleotide sequence ID" value="NZ_PDUD01000020.1"/>
</dbReference>